<evidence type="ECO:0008006" key="3">
    <source>
        <dbReference type="Google" id="ProtNLM"/>
    </source>
</evidence>
<gene>
    <name evidence="1" type="ORF">P691DRAFT_425822</name>
</gene>
<dbReference type="Proteomes" id="UP000807342">
    <property type="component" value="Unassembled WGS sequence"/>
</dbReference>
<comment type="caution">
    <text evidence="1">The sequence shown here is derived from an EMBL/GenBank/DDBJ whole genome shotgun (WGS) entry which is preliminary data.</text>
</comment>
<organism evidence="1 2">
    <name type="scientific">Macrolepiota fuliginosa MF-IS2</name>
    <dbReference type="NCBI Taxonomy" id="1400762"/>
    <lineage>
        <taxon>Eukaryota</taxon>
        <taxon>Fungi</taxon>
        <taxon>Dikarya</taxon>
        <taxon>Basidiomycota</taxon>
        <taxon>Agaricomycotina</taxon>
        <taxon>Agaricomycetes</taxon>
        <taxon>Agaricomycetidae</taxon>
        <taxon>Agaricales</taxon>
        <taxon>Agaricineae</taxon>
        <taxon>Agaricaceae</taxon>
        <taxon>Macrolepiota</taxon>
    </lineage>
</organism>
<reference evidence="1" key="1">
    <citation type="submission" date="2020-11" db="EMBL/GenBank/DDBJ databases">
        <authorList>
            <consortium name="DOE Joint Genome Institute"/>
            <person name="Ahrendt S."/>
            <person name="Riley R."/>
            <person name="Andreopoulos W."/>
            <person name="Labutti K."/>
            <person name="Pangilinan J."/>
            <person name="Ruiz-Duenas F.J."/>
            <person name="Barrasa J.M."/>
            <person name="Sanchez-Garcia M."/>
            <person name="Camarero S."/>
            <person name="Miyauchi S."/>
            <person name="Serrano A."/>
            <person name="Linde D."/>
            <person name="Babiker R."/>
            <person name="Drula E."/>
            <person name="Ayuso-Fernandez I."/>
            <person name="Pacheco R."/>
            <person name="Padilla G."/>
            <person name="Ferreira P."/>
            <person name="Barriuso J."/>
            <person name="Kellner H."/>
            <person name="Castanera R."/>
            <person name="Alfaro M."/>
            <person name="Ramirez L."/>
            <person name="Pisabarro A.G."/>
            <person name="Kuo A."/>
            <person name="Tritt A."/>
            <person name="Lipzen A."/>
            <person name="He G."/>
            <person name="Yan M."/>
            <person name="Ng V."/>
            <person name="Cullen D."/>
            <person name="Martin F."/>
            <person name="Rosso M.-N."/>
            <person name="Henrissat B."/>
            <person name="Hibbett D."/>
            <person name="Martinez A.T."/>
            <person name="Grigoriev I.V."/>
        </authorList>
    </citation>
    <scope>NUCLEOTIDE SEQUENCE</scope>
    <source>
        <strain evidence="1">MF-IS2</strain>
    </source>
</reference>
<proteinExistence type="predicted"/>
<keyword evidence="2" id="KW-1185">Reference proteome</keyword>
<evidence type="ECO:0000313" key="1">
    <source>
        <dbReference type="EMBL" id="KAF9443240.1"/>
    </source>
</evidence>
<protein>
    <recommendedName>
        <fullName evidence="3">F-box domain-containing protein</fullName>
    </recommendedName>
</protein>
<evidence type="ECO:0000313" key="2">
    <source>
        <dbReference type="Proteomes" id="UP000807342"/>
    </source>
</evidence>
<dbReference type="AlphaFoldDB" id="A0A9P5X4U5"/>
<dbReference type="OrthoDB" id="2269034at2759"/>
<dbReference type="EMBL" id="MU151501">
    <property type="protein sequence ID" value="KAF9443240.1"/>
    <property type="molecule type" value="Genomic_DNA"/>
</dbReference>
<accession>A0A9P5X4U5</accession>
<sequence>MLYEGRTVHMHHRVSVLDKEIDELHQERGHLLRRWNETHSRVGQHIPSEVLSLIFQRACPPIAFESREFDASALSEKSHISGFHDTSNFEANGPYFPITLSAVSSHWRQVAQSTPELWTTIAIEVRERTATNHASLLSHYLENAKALPFSVELDLRREQQLKFITKPDTISVEDAMQPIQAVLFSQDYAHKISNLRLIAPPHSWVSLIPSSFGRLEDLSIGWSARICASAPVAGWLDFTNMHHLRRVRIAGEIWPILPSMQITKLDLSGLPGNLTILIISQCVNLKECRVYNPTFDRQGFAPPAEPFVLGQLEFLGWETFSDSSRENTIIFFTYIHLPRLKRFKWDTDVILNNPDFPANQTTIDFLSRLPPSMTDIEIGAWQLRFMSREMIQAIFRALPHVQHLTYTVGWFLRQFVEVLEAMLPPDVQPRQVEILPMLRTLTFKEINDGNGVPELPYYLAALVKRRRVDWDTPDLRIELDSELIWTKEDMCSGALRVLMNDGFKLEVWEKSRRVQYSWPLPQTERQWVSKVLC</sequence>
<name>A0A9P5X4U5_9AGAR</name>